<dbReference type="PANTHER" id="PTHR12882:SF1">
    <property type="entry name" value="TRANSCRIPTION ELONGATION FACTOR SPT4"/>
    <property type="match status" value="1"/>
</dbReference>
<keyword evidence="5 8" id="KW-0804">Transcription</keyword>
<comment type="similarity">
    <text evidence="3 8">Belongs to the SPT4 family.</text>
</comment>
<keyword evidence="7" id="KW-0137">Centromere</keyword>
<organism evidence="10 11">
    <name type="scientific">Zasmidium cellare ATCC 36951</name>
    <dbReference type="NCBI Taxonomy" id="1080233"/>
    <lineage>
        <taxon>Eukaryota</taxon>
        <taxon>Fungi</taxon>
        <taxon>Dikarya</taxon>
        <taxon>Ascomycota</taxon>
        <taxon>Pezizomycotina</taxon>
        <taxon>Dothideomycetes</taxon>
        <taxon>Dothideomycetidae</taxon>
        <taxon>Mycosphaerellales</taxon>
        <taxon>Mycosphaerellaceae</taxon>
        <taxon>Zasmidium</taxon>
    </lineage>
</organism>
<comment type="subcellular location">
    <subcellularLocation>
        <location evidence="2">Chromosome</location>
        <location evidence="2">Centromere</location>
    </subcellularLocation>
    <subcellularLocation>
        <location evidence="1 8">Nucleus</location>
    </subcellularLocation>
</comment>
<evidence type="ECO:0000256" key="6">
    <source>
        <dbReference type="ARBA" id="ARBA00023242"/>
    </source>
</evidence>
<evidence type="ECO:0000256" key="1">
    <source>
        <dbReference type="ARBA" id="ARBA00004123"/>
    </source>
</evidence>
<evidence type="ECO:0000256" key="7">
    <source>
        <dbReference type="ARBA" id="ARBA00023328"/>
    </source>
</evidence>
<dbReference type="PANTHER" id="PTHR12882">
    <property type="entry name" value="SUPPRESSOR OF TY 4"/>
    <property type="match status" value="1"/>
</dbReference>
<dbReference type="SUPFAM" id="SSF63393">
    <property type="entry name" value="RNA polymerase subunits"/>
    <property type="match status" value="1"/>
</dbReference>
<dbReference type="AlphaFoldDB" id="A0A6A6C458"/>
<dbReference type="Proteomes" id="UP000799537">
    <property type="component" value="Unassembled WGS sequence"/>
</dbReference>
<dbReference type="SMART" id="SM01389">
    <property type="entry name" value="Spt4"/>
    <property type="match status" value="1"/>
</dbReference>
<evidence type="ECO:0000256" key="3">
    <source>
        <dbReference type="ARBA" id="ARBA00010464"/>
    </source>
</evidence>
<evidence type="ECO:0000256" key="2">
    <source>
        <dbReference type="ARBA" id="ARBA00004584"/>
    </source>
</evidence>
<dbReference type="GO" id="GO:0006355">
    <property type="term" value="P:regulation of DNA-templated transcription"/>
    <property type="evidence" value="ECO:0007669"/>
    <property type="project" value="InterPro"/>
</dbReference>
<comment type="function">
    <text evidence="8">The SPT4-SPT5 complex mediates both activation and inhibition of transcription elongation, and plays a role in pre-mRNA processing. This complex seems to be important for the stability of the RNA polymerase II elongation machinery on the chromatin template but not for the inherent ability of this machinery to translocate down the gene.</text>
</comment>
<evidence type="ECO:0000313" key="11">
    <source>
        <dbReference type="Proteomes" id="UP000799537"/>
    </source>
</evidence>
<dbReference type="GO" id="GO:0140673">
    <property type="term" value="P:transcription elongation-coupled chromatin remodeling"/>
    <property type="evidence" value="ECO:0007669"/>
    <property type="project" value="InterPro"/>
</dbReference>
<dbReference type="InterPro" id="IPR038510">
    <property type="entry name" value="Spt4_sf"/>
</dbReference>
<dbReference type="EMBL" id="ML993621">
    <property type="protein sequence ID" value="KAF2161078.1"/>
    <property type="molecule type" value="Genomic_DNA"/>
</dbReference>
<sequence length="114" mass="12329">MSQVPRSLRACLVCSFVQAQSKFVKQGCPNCEAFLEMSGSSDSVADCTSEVFEGLITVNDTENSWVAKWQRLIGYVPGVYATQVNGVLPEEFAAAAENAGVRYIPRDGSANNDE</sequence>
<dbReference type="GO" id="GO:0000775">
    <property type="term" value="C:chromosome, centromeric region"/>
    <property type="evidence" value="ECO:0007669"/>
    <property type="project" value="UniProtKB-SubCell"/>
</dbReference>
<dbReference type="Gene3D" id="3.30.40.210">
    <property type="match status" value="1"/>
</dbReference>
<dbReference type="GO" id="GO:0000993">
    <property type="term" value="F:RNA polymerase II complex binding"/>
    <property type="evidence" value="ECO:0007669"/>
    <property type="project" value="TreeGrafter"/>
</dbReference>
<protein>
    <recommendedName>
        <fullName evidence="4 8">Transcription elongation factor SPT4</fullName>
    </recommendedName>
</protein>
<gene>
    <name evidence="10" type="ORF">M409DRAFT_28409</name>
</gene>
<keyword evidence="6 8" id="KW-0539">Nucleus</keyword>
<dbReference type="PIRSF" id="PIRSF025023">
    <property type="entry name" value="Spt4"/>
    <property type="match status" value="1"/>
</dbReference>
<dbReference type="GO" id="GO:0032044">
    <property type="term" value="C:DSIF complex"/>
    <property type="evidence" value="ECO:0007669"/>
    <property type="project" value="TreeGrafter"/>
</dbReference>
<feature type="domain" description="Spt4/RpoE2 zinc finger" evidence="9">
    <location>
        <begin position="8"/>
        <end position="85"/>
    </location>
</feature>
<dbReference type="InterPro" id="IPR022800">
    <property type="entry name" value="Spt4/RpoE2_Znf"/>
</dbReference>
<accession>A0A6A6C458</accession>
<evidence type="ECO:0000256" key="8">
    <source>
        <dbReference type="PIRNR" id="PIRNR025023"/>
    </source>
</evidence>
<evidence type="ECO:0000259" key="9">
    <source>
        <dbReference type="SMART" id="SM01389"/>
    </source>
</evidence>
<dbReference type="RefSeq" id="XP_033661967.1">
    <property type="nucleotide sequence ID" value="XM_033809024.1"/>
</dbReference>
<dbReference type="GO" id="GO:0008270">
    <property type="term" value="F:zinc ion binding"/>
    <property type="evidence" value="ECO:0007669"/>
    <property type="project" value="InterPro"/>
</dbReference>
<dbReference type="Pfam" id="PF06093">
    <property type="entry name" value="Spt4"/>
    <property type="match status" value="1"/>
</dbReference>
<dbReference type="GeneID" id="54562296"/>
<evidence type="ECO:0000256" key="4">
    <source>
        <dbReference type="ARBA" id="ARBA00020182"/>
    </source>
</evidence>
<name>A0A6A6C458_ZASCE</name>
<keyword evidence="11" id="KW-1185">Reference proteome</keyword>
<dbReference type="CDD" id="cd07973">
    <property type="entry name" value="Spt4"/>
    <property type="match status" value="1"/>
</dbReference>
<dbReference type="OrthoDB" id="248751at2759"/>
<evidence type="ECO:0000256" key="5">
    <source>
        <dbReference type="ARBA" id="ARBA00023163"/>
    </source>
</evidence>
<dbReference type="InterPro" id="IPR029040">
    <property type="entry name" value="RPABC4/Spt4"/>
</dbReference>
<proteinExistence type="inferred from homology"/>
<evidence type="ECO:0000313" key="10">
    <source>
        <dbReference type="EMBL" id="KAF2161078.1"/>
    </source>
</evidence>
<dbReference type="InterPro" id="IPR009287">
    <property type="entry name" value="Spt4"/>
</dbReference>
<reference evidence="10" key="1">
    <citation type="journal article" date="2020" name="Stud. Mycol.">
        <title>101 Dothideomycetes genomes: a test case for predicting lifestyles and emergence of pathogens.</title>
        <authorList>
            <person name="Haridas S."/>
            <person name="Albert R."/>
            <person name="Binder M."/>
            <person name="Bloem J."/>
            <person name="Labutti K."/>
            <person name="Salamov A."/>
            <person name="Andreopoulos B."/>
            <person name="Baker S."/>
            <person name="Barry K."/>
            <person name="Bills G."/>
            <person name="Bluhm B."/>
            <person name="Cannon C."/>
            <person name="Castanera R."/>
            <person name="Culley D."/>
            <person name="Daum C."/>
            <person name="Ezra D."/>
            <person name="Gonzalez J."/>
            <person name="Henrissat B."/>
            <person name="Kuo A."/>
            <person name="Liang C."/>
            <person name="Lipzen A."/>
            <person name="Lutzoni F."/>
            <person name="Magnuson J."/>
            <person name="Mondo S."/>
            <person name="Nolan M."/>
            <person name="Ohm R."/>
            <person name="Pangilinan J."/>
            <person name="Park H.-J."/>
            <person name="Ramirez L."/>
            <person name="Alfaro M."/>
            <person name="Sun H."/>
            <person name="Tritt A."/>
            <person name="Yoshinaga Y."/>
            <person name="Zwiers L.-H."/>
            <person name="Turgeon B."/>
            <person name="Goodwin S."/>
            <person name="Spatafora J."/>
            <person name="Crous P."/>
            <person name="Grigoriev I."/>
        </authorList>
    </citation>
    <scope>NUCLEOTIDE SEQUENCE</scope>
    <source>
        <strain evidence="10">ATCC 36951</strain>
    </source>
</reference>